<dbReference type="Proteomes" id="UP001597182">
    <property type="component" value="Unassembled WGS sequence"/>
</dbReference>
<dbReference type="PANTHER" id="PTHR38441:SF1">
    <property type="entry name" value="MEMBRANE PROTEIN"/>
    <property type="match status" value="1"/>
</dbReference>
<feature type="transmembrane region" description="Helical" evidence="1">
    <location>
        <begin position="32"/>
        <end position="55"/>
    </location>
</feature>
<proteinExistence type="predicted"/>
<dbReference type="RefSeq" id="WP_013672306.1">
    <property type="nucleotide sequence ID" value="NZ_BAABKS010000080.1"/>
</dbReference>
<dbReference type="Pfam" id="PF04341">
    <property type="entry name" value="DUF485"/>
    <property type="match status" value="1"/>
</dbReference>
<feature type="transmembrane region" description="Helical" evidence="1">
    <location>
        <begin position="67"/>
        <end position="89"/>
    </location>
</feature>
<reference evidence="3" key="1">
    <citation type="journal article" date="2019" name="Int. J. Syst. Evol. Microbiol.">
        <title>The Global Catalogue of Microorganisms (GCM) 10K type strain sequencing project: providing services to taxonomists for standard genome sequencing and annotation.</title>
        <authorList>
            <consortium name="The Broad Institute Genomics Platform"/>
            <consortium name="The Broad Institute Genome Sequencing Center for Infectious Disease"/>
            <person name="Wu L."/>
            <person name="Ma J."/>
        </authorList>
    </citation>
    <scope>NUCLEOTIDE SEQUENCE [LARGE SCALE GENOMIC DNA]</scope>
    <source>
        <strain evidence="3">CCUG 49018</strain>
    </source>
</reference>
<dbReference type="InterPro" id="IPR007436">
    <property type="entry name" value="DUF485"/>
</dbReference>
<accession>A0ABW3VJY5</accession>
<dbReference type="InterPro" id="IPR036259">
    <property type="entry name" value="MFS_trans_sf"/>
</dbReference>
<evidence type="ECO:0000313" key="2">
    <source>
        <dbReference type="EMBL" id="MFD1235091.1"/>
    </source>
</evidence>
<protein>
    <submittedName>
        <fullName evidence="2">DUF485 domain-containing protein</fullName>
    </submittedName>
</protein>
<sequence length="116" mass="13174">MSTTGDRQTETVYQEVQRSAAFADLRSRLRRFVFPMSAAFLLWYLAYVLLASYAPGFMATRLGGSNITVGLVIGLLQFVTTFIITMVYVRYADRRLDPPATALREEIEARRAEQAR</sequence>
<dbReference type="EMBL" id="JBHTMB010000144">
    <property type="protein sequence ID" value="MFD1235091.1"/>
    <property type="molecule type" value="Genomic_DNA"/>
</dbReference>
<comment type="caution">
    <text evidence="2">The sequence shown here is derived from an EMBL/GenBank/DDBJ whole genome shotgun (WGS) entry which is preliminary data.</text>
</comment>
<dbReference type="PANTHER" id="PTHR38441">
    <property type="entry name" value="INTEGRAL MEMBRANE PROTEIN-RELATED"/>
    <property type="match status" value="1"/>
</dbReference>
<keyword evidence="3" id="KW-1185">Reference proteome</keyword>
<evidence type="ECO:0000313" key="3">
    <source>
        <dbReference type="Proteomes" id="UP001597182"/>
    </source>
</evidence>
<name>A0ABW3VJY5_9PSEU</name>
<gene>
    <name evidence="2" type="ORF">ACFQ34_17510</name>
</gene>
<organism evidence="2 3">
    <name type="scientific">Pseudonocardia benzenivorans</name>
    <dbReference type="NCBI Taxonomy" id="228005"/>
    <lineage>
        <taxon>Bacteria</taxon>
        <taxon>Bacillati</taxon>
        <taxon>Actinomycetota</taxon>
        <taxon>Actinomycetes</taxon>
        <taxon>Pseudonocardiales</taxon>
        <taxon>Pseudonocardiaceae</taxon>
        <taxon>Pseudonocardia</taxon>
    </lineage>
</organism>
<keyword evidence="1" id="KW-0472">Membrane</keyword>
<dbReference type="SUPFAM" id="SSF103473">
    <property type="entry name" value="MFS general substrate transporter"/>
    <property type="match status" value="1"/>
</dbReference>
<keyword evidence="1" id="KW-0812">Transmembrane</keyword>
<keyword evidence="1" id="KW-1133">Transmembrane helix</keyword>
<evidence type="ECO:0000256" key="1">
    <source>
        <dbReference type="SAM" id="Phobius"/>
    </source>
</evidence>